<keyword evidence="1" id="KW-0472">Membrane</keyword>
<gene>
    <name evidence="2" type="ORF">ASPSYDRAFT_40257</name>
</gene>
<evidence type="ECO:0000313" key="3">
    <source>
        <dbReference type="Proteomes" id="UP000184356"/>
    </source>
</evidence>
<sequence>MSDTDGRCDRGPFHLRLMSLRRQGIGISIPFLVSFAGGHSFYWEIEVDGSEVMKYFICAGK</sequence>
<dbReference type="AlphaFoldDB" id="A0A1L9TQM7"/>
<proteinExistence type="predicted"/>
<dbReference type="VEuPathDB" id="FungiDB:ASPSYDRAFT_40257"/>
<dbReference type="RefSeq" id="XP_040705536.1">
    <property type="nucleotide sequence ID" value="XM_040846051.1"/>
</dbReference>
<organism evidence="2 3">
    <name type="scientific">Aspergillus sydowii CBS 593.65</name>
    <dbReference type="NCBI Taxonomy" id="1036612"/>
    <lineage>
        <taxon>Eukaryota</taxon>
        <taxon>Fungi</taxon>
        <taxon>Dikarya</taxon>
        <taxon>Ascomycota</taxon>
        <taxon>Pezizomycotina</taxon>
        <taxon>Eurotiomycetes</taxon>
        <taxon>Eurotiomycetidae</taxon>
        <taxon>Eurotiales</taxon>
        <taxon>Aspergillaceae</taxon>
        <taxon>Aspergillus</taxon>
        <taxon>Aspergillus subgen. Nidulantes</taxon>
    </lineage>
</organism>
<feature type="transmembrane region" description="Helical" evidence="1">
    <location>
        <begin position="24"/>
        <end position="43"/>
    </location>
</feature>
<keyword evidence="1" id="KW-0812">Transmembrane</keyword>
<accession>A0A1L9TQM7</accession>
<keyword evidence="1" id="KW-1133">Transmembrane helix</keyword>
<evidence type="ECO:0000256" key="1">
    <source>
        <dbReference type="SAM" id="Phobius"/>
    </source>
</evidence>
<dbReference type="EMBL" id="KV878583">
    <property type="protein sequence ID" value="OJJ61730.1"/>
    <property type="molecule type" value="Genomic_DNA"/>
</dbReference>
<reference evidence="3" key="1">
    <citation type="journal article" date="2017" name="Genome Biol.">
        <title>Comparative genomics reveals high biological diversity and specific adaptations in the industrially and medically important fungal genus Aspergillus.</title>
        <authorList>
            <person name="de Vries R.P."/>
            <person name="Riley R."/>
            <person name="Wiebenga A."/>
            <person name="Aguilar-Osorio G."/>
            <person name="Amillis S."/>
            <person name="Uchima C.A."/>
            <person name="Anderluh G."/>
            <person name="Asadollahi M."/>
            <person name="Askin M."/>
            <person name="Barry K."/>
            <person name="Battaglia E."/>
            <person name="Bayram O."/>
            <person name="Benocci T."/>
            <person name="Braus-Stromeyer S.A."/>
            <person name="Caldana C."/>
            <person name="Canovas D."/>
            <person name="Cerqueira G.C."/>
            <person name="Chen F."/>
            <person name="Chen W."/>
            <person name="Choi C."/>
            <person name="Clum A."/>
            <person name="Dos Santos R.A."/>
            <person name="Damasio A.R."/>
            <person name="Diallinas G."/>
            <person name="Emri T."/>
            <person name="Fekete E."/>
            <person name="Flipphi M."/>
            <person name="Freyberg S."/>
            <person name="Gallo A."/>
            <person name="Gournas C."/>
            <person name="Habgood R."/>
            <person name="Hainaut M."/>
            <person name="Harispe M.L."/>
            <person name="Henrissat B."/>
            <person name="Hilden K.S."/>
            <person name="Hope R."/>
            <person name="Hossain A."/>
            <person name="Karabika E."/>
            <person name="Karaffa L."/>
            <person name="Karanyi Z."/>
            <person name="Krasevec N."/>
            <person name="Kuo A."/>
            <person name="Kusch H."/>
            <person name="LaButti K."/>
            <person name="Lagendijk E.L."/>
            <person name="Lapidus A."/>
            <person name="Levasseur A."/>
            <person name="Lindquist E."/>
            <person name="Lipzen A."/>
            <person name="Logrieco A.F."/>
            <person name="MacCabe A."/>
            <person name="Maekelae M.R."/>
            <person name="Malavazi I."/>
            <person name="Melin P."/>
            <person name="Meyer V."/>
            <person name="Mielnichuk N."/>
            <person name="Miskei M."/>
            <person name="Molnar A.P."/>
            <person name="Mule G."/>
            <person name="Ngan C.Y."/>
            <person name="Orejas M."/>
            <person name="Orosz E."/>
            <person name="Ouedraogo J.P."/>
            <person name="Overkamp K.M."/>
            <person name="Park H.-S."/>
            <person name="Perrone G."/>
            <person name="Piumi F."/>
            <person name="Punt P.J."/>
            <person name="Ram A.F."/>
            <person name="Ramon A."/>
            <person name="Rauscher S."/>
            <person name="Record E."/>
            <person name="Riano-Pachon D.M."/>
            <person name="Robert V."/>
            <person name="Roehrig J."/>
            <person name="Ruller R."/>
            <person name="Salamov A."/>
            <person name="Salih N.S."/>
            <person name="Samson R.A."/>
            <person name="Sandor E."/>
            <person name="Sanguinetti M."/>
            <person name="Schuetze T."/>
            <person name="Sepcic K."/>
            <person name="Shelest E."/>
            <person name="Sherlock G."/>
            <person name="Sophianopoulou V."/>
            <person name="Squina F.M."/>
            <person name="Sun H."/>
            <person name="Susca A."/>
            <person name="Todd R.B."/>
            <person name="Tsang A."/>
            <person name="Unkles S.E."/>
            <person name="van de Wiele N."/>
            <person name="van Rossen-Uffink D."/>
            <person name="Oliveira J.V."/>
            <person name="Vesth T.C."/>
            <person name="Visser J."/>
            <person name="Yu J.-H."/>
            <person name="Zhou M."/>
            <person name="Andersen M.R."/>
            <person name="Archer D.B."/>
            <person name="Baker S.E."/>
            <person name="Benoit I."/>
            <person name="Brakhage A.A."/>
            <person name="Braus G.H."/>
            <person name="Fischer R."/>
            <person name="Frisvad J.C."/>
            <person name="Goldman G.H."/>
            <person name="Houbraken J."/>
            <person name="Oakley B."/>
            <person name="Pocsi I."/>
            <person name="Scazzocchio C."/>
            <person name="Seiboth B."/>
            <person name="vanKuyk P.A."/>
            <person name="Wortman J."/>
            <person name="Dyer P.S."/>
            <person name="Grigoriev I.V."/>
        </authorList>
    </citation>
    <scope>NUCLEOTIDE SEQUENCE [LARGE SCALE GENOMIC DNA]</scope>
    <source>
        <strain evidence="3">CBS 593.65</strain>
    </source>
</reference>
<evidence type="ECO:0000313" key="2">
    <source>
        <dbReference type="EMBL" id="OJJ61730.1"/>
    </source>
</evidence>
<name>A0A1L9TQM7_9EURO</name>
<dbReference type="Proteomes" id="UP000184356">
    <property type="component" value="Unassembled WGS sequence"/>
</dbReference>
<keyword evidence="3" id="KW-1185">Reference proteome</keyword>
<dbReference type="GeneID" id="63762124"/>
<protein>
    <submittedName>
        <fullName evidence="2">Uncharacterized protein</fullName>
    </submittedName>
</protein>